<dbReference type="EMBL" id="JAAMPT010000208">
    <property type="protein sequence ID" value="NMH25801.1"/>
    <property type="molecule type" value="Genomic_DNA"/>
</dbReference>
<dbReference type="InterPro" id="IPR059177">
    <property type="entry name" value="GH29D-like_dom"/>
</dbReference>
<dbReference type="Pfam" id="PF00932">
    <property type="entry name" value="LTD"/>
    <property type="match status" value="1"/>
</dbReference>
<evidence type="ECO:0000256" key="1">
    <source>
        <dbReference type="ARBA" id="ARBA00022729"/>
    </source>
</evidence>
<protein>
    <submittedName>
        <fullName evidence="4">T9SS type A sorting domain-containing protein</fullName>
    </submittedName>
</protein>
<dbReference type="Proteomes" id="UP000767947">
    <property type="component" value="Unassembled WGS sequence"/>
</dbReference>
<name>A0ABX1QU95_9FLAO</name>
<dbReference type="SUPFAM" id="SSF74853">
    <property type="entry name" value="Lamin A/C globular tail domain"/>
    <property type="match status" value="1"/>
</dbReference>
<evidence type="ECO:0000313" key="5">
    <source>
        <dbReference type="Proteomes" id="UP000767947"/>
    </source>
</evidence>
<dbReference type="RefSeq" id="WP_169524495.1">
    <property type="nucleotide sequence ID" value="NZ_JAAMPT010000208.1"/>
</dbReference>
<dbReference type="Pfam" id="PF18962">
    <property type="entry name" value="Por_Secre_tail"/>
    <property type="match status" value="1"/>
</dbReference>
<sequence>MKIYWLLLSLFLFSSQNVSSQNLVINEIITSNSNVLTDDDGSYEDWIELFNNSSEPINLQGYGLSDNPTLPFQWVFPEYWIQSGEHLLIWCSDKNRTNPLQPFHTNFKISSSGEPITLTDNFGNVVDSFPATIIPQNFSYGRQNDGSLTFVIFSEPTPGTSNITEGYSEILNPPIFSVNSGFYQDDLSLTLSSTDAETTIIYTLDGSEPDENNLSGTTYQYKNQYQFLPEDSVGSFLEESYTSYIYLDEITISDRSNLPNKISTISTSYDSFPHYAPNEPIFKGTVVRAKTIKPGAMSSNVVTKNYFISNEGTNRFTLPVVAISLDENLLFDYQNGIHVAGVDYDNWRIENPTDVAHNSNANYKRSGDQWEVKGNFSFFDNNNEILNQDIGIRIHGGFTRTHPQKSLRLYARGEFGESNFNHSFFNNPNYNSYKRLILRNSGNDAYSTYFRDAFIQKTVAHLNVDTQDYQPTITFINGEFWGILNLRERYDKHYFKRVYGIEDGELDFLEYNGYLVQEGDFDHYANMFHFIENNDLQNPTNYNYVETQMDTENFTDHFITNIYARNTDWPHNNIEFWRKRTTQYEPNATYGQDGRWRWVIKDTDFGFGADGGSEAYLHNTLAFASSTGGNEFTNPEWSTLIFRKLLENQGFKIHFINRFADMMNTTYKPERLVSIINEMKSGIENEILEHGHRWSSIGSFDQWNSNINIMKHFAQNRAEQQRNHIREKFNIEENITTALNVSDDSHGYIKINTIDIIPSTPGVIENPYPWNGVYFKNIPITLKAIAKPGFDFSHWSGDSISPESEITINPNGNIQLTAHFIPSGEITEEVPLYFWIFDSSVANDTPLEELKSSFEIPVEGTLSFQSCLEGYPFNSSHPNWRKASMERRNSPTDINYLPEANDDIPFSSSNMRGIQIKQPFQNNGLENQMIFSFSTYGYENILFGFTAKDENAADSILVDYSTSEGEPTWTSESLDNPILTLNNDYQLFETNFSSIETSSNNPNFKVRLRFEGTNMNIDNGDRVTFNNFSVKGNAYLNIEENKTLLFNIYPNPATNEFYVVHQYDMVEYVLYSIDGKVIKQGILPSYSINIEDIQQGIYLLKLTANNKSLVKKILKK</sequence>
<comment type="caution">
    <text evidence="4">The sequence shown here is derived from an EMBL/GenBank/DDBJ whole genome shotgun (WGS) entry which is preliminary data.</text>
</comment>
<dbReference type="PROSITE" id="PS51841">
    <property type="entry name" value="LTD"/>
    <property type="match status" value="1"/>
</dbReference>
<dbReference type="InterPro" id="IPR026444">
    <property type="entry name" value="Secre_tail"/>
</dbReference>
<feature type="signal peptide" evidence="2">
    <location>
        <begin position="1"/>
        <end position="20"/>
    </location>
</feature>
<accession>A0ABX1QU95</accession>
<feature type="domain" description="LTD" evidence="3">
    <location>
        <begin position="11"/>
        <end position="142"/>
    </location>
</feature>
<keyword evidence="1 2" id="KW-0732">Signal</keyword>
<dbReference type="InterPro" id="IPR001322">
    <property type="entry name" value="Lamin_tail_dom"/>
</dbReference>
<keyword evidence="5" id="KW-1185">Reference proteome</keyword>
<reference evidence="4 5" key="1">
    <citation type="submission" date="2020-02" db="EMBL/GenBank/DDBJ databases">
        <title>Flavobacterium sp. genome.</title>
        <authorList>
            <person name="Jung H.S."/>
            <person name="Baek J.H."/>
            <person name="Jeon C.O."/>
        </authorList>
    </citation>
    <scope>NUCLEOTIDE SEQUENCE [LARGE SCALE GENOMIC DNA]</scope>
    <source>
        <strain evidence="4 5">SE-s27</strain>
    </source>
</reference>
<dbReference type="Gene3D" id="2.60.40.1260">
    <property type="entry name" value="Lamin Tail domain"/>
    <property type="match status" value="1"/>
</dbReference>
<evidence type="ECO:0000259" key="3">
    <source>
        <dbReference type="PROSITE" id="PS51841"/>
    </source>
</evidence>
<dbReference type="InterPro" id="IPR014867">
    <property type="entry name" value="Spore_coat_CotH_CotH2/3/7"/>
</dbReference>
<evidence type="ECO:0000256" key="2">
    <source>
        <dbReference type="SAM" id="SignalP"/>
    </source>
</evidence>
<dbReference type="Pfam" id="PF08757">
    <property type="entry name" value="CotH"/>
    <property type="match status" value="1"/>
</dbReference>
<dbReference type="NCBIfam" id="TIGR04183">
    <property type="entry name" value="Por_Secre_tail"/>
    <property type="match status" value="1"/>
</dbReference>
<organism evidence="4 5">
    <name type="scientific">Flavobacterium solisilvae</name>
    <dbReference type="NCBI Taxonomy" id="1852019"/>
    <lineage>
        <taxon>Bacteria</taxon>
        <taxon>Pseudomonadati</taxon>
        <taxon>Bacteroidota</taxon>
        <taxon>Flavobacteriia</taxon>
        <taxon>Flavobacteriales</taxon>
        <taxon>Flavobacteriaceae</taxon>
        <taxon>Flavobacterium</taxon>
    </lineage>
</organism>
<dbReference type="Pfam" id="PF13290">
    <property type="entry name" value="CHB_HEX_C_1"/>
    <property type="match status" value="1"/>
</dbReference>
<gene>
    <name evidence="4" type="ORF">G6042_11050</name>
</gene>
<evidence type="ECO:0000313" key="4">
    <source>
        <dbReference type="EMBL" id="NMH25801.1"/>
    </source>
</evidence>
<proteinExistence type="predicted"/>
<dbReference type="InterPro" id="IPR036415">
    <property type="entry name" value="Lamin_tail_dom_sf"/>
</dbReference>
<feature type="chain" id="PRO_5045618179" evidence="2">
    <location>
        <begin position="21"/>
        <end position="1116"/>
    </location>
</feature>